<evidence type="ECO:0000313" key="2">
    <source>
        <dbReference type="EMBL" id="GGB76605.1"/>
    </source>
</evidence>
<comment type="caution">
    <text evidence="2">The sequence shown here is derived from an EMBL/GenBank/DDBJ whole genome shotgun (WGS) entry which is preliminary data.</text>
</comment>
<reference evidence="3" key="1">
    <citation type="journal article" date="2019" name="Int. J. Syst. Evol. Microbiol.">
        <title>The Global Catalogue of Microorganisms (GCM) 10K type strain sequencing project: providing services to taxonomists for standard genome sequencing and annotation.</title>
        <authorList>
            <consortium name="The Broad Institute Genomics Platform"/>
            <consortium name="The Broad Institute Genome Sequencing Center for Infectious Disease"/>
            <person name="Wu L."/>
            <person name="Ma J."/>
        </authorList>
    </citation>
    <scope>NUCLEOTIDE SEQUENCE [LARGE SCALE GENOMIC DNA]</scope>
    <source>
        <strain evidence="3">CGMCC 1.15461</strain>
    </source>
</reference>
<evidence type="ECO:0000313" key="3">
    <source>
        <dbReference type="Proteomes" id="UP000615760"/>
    </source>
</evidence>
<proteinExistence type="predicted"/>
<dbReference type="Gene3D" id="3.40.50.1110">
    <property type="entry name" value="SGNH hydrolase"/>
    <property type="match status" value="1"/>
</dbReference>
<dbReference type="SUPFAM" id="SSF52266">
    <property type="entry name" value="SGNH hydrolase"/>
    <property type="match status" value="1"/>
</dbReference>
<sequence length="318" mass="36433">MQFTTQIPIKKNDNPIGYNSQIVSLGSCFAVNIGQKFDYFKFKNVTNPFGILFNPKALEKVIGFAVNNKTFTEANIFSHNERWHCFDVHSDLSDTNKEVLLNNLNQATATLNTTLKEASHITITLGTAWVYRNNESTELVANCHKVPQKQFSKELLSVEVIKNSLKNILSQINSINTNAQIIFTISPVRHTKDGFTENQWSKANLISAVYEVLANSPVKNNTSYFPSYEIMMDELRDYRFYAEDMIHPNATAINYIWERFTETNIAPEAIGTMKEVDAIQKGLQHRSFNPDSEQHKVFLSKLHERADKLNKQYPHITF</sequence>
<keyword evidence="3" id="KW-1185">Reference proteome</keyword>
<dbReference type="Proteomes" id="UP000615760">
    <property type="component" value="Unassembled WGS sequence"/>
</dbReference>
<organism evidence="2 3">
    <name type="scientific">Flavobacterium suaedae</name>
    <dbReference type="NCBI Taxonomy" id="1767027"/>
    <lineage>
        <taxon>Bacteria</taxon>
        <taxon>Pseudomonadati</taxon>
        <taxon>Bacteroidota</taxon>
        <taxon>Flavobacteriia</taxon>
        <taxon>Flavobacteriales</taxon>
        <taxon>Flavobacteriaceae</taxon>
        <taxon>Flavobacterium</taxon>
    </lineage>
</organism>
<feature type="domain" description="GSCFA" evidence="1">
    <location>
        <begin position="21"/>
        <end position="260"/>
    </location>
</feature>
<protein>
    <recommendedName>
        <fullName evidence="1">GSCFA domain-containing protein</fullName>
    </recommendedName>
</protein>
<gene>
    <name evidence="2" type="ORF">GCM10007424_15770</name>
</gene>
<name>A0ABQ1JSM4_9FLAO</name>
<dbReference type="EMBL" id="BMJE01000003">
    <property type="protein sequence ID" value="GGB76605.1"/>
    <property type="molecule type" value="Genomic_DNA"/>
</dbReference>
<accession>A0ABQ1JSM4</accession>
<evidence type="ECO:0000259" key="1">
    <source>
        <dbReference type="Pfam" id="PF08885"/>
    </source>
</evidence>
<dbReference type="InterPro" id="IPR014982">
    <property type="entry name" value="GSCFA"/>
</dbReference>
<dbReference type="InterPro" id="IPR036514">
    <property type="entry name" value="SGNH_hydro_sf"/>
</dbReference>
<dbReference type="RefSeq" id="WP_188620710.1">
    <property type="nucleotide sequence ID" value="NZ_BMJE01000003.1"/>
</dbReference>
<dbReference type="Pfam" id="PF08885">
    <property type="entry name" value="GSCFA"/>
    <property type="match status" value="1"/>
</dbReference>